<dbReference type="AlphaFoldDB" id="A0A645FFM6"/>
<feature type="compositionally biased region" description="Basic residues" evidence="1">
    <location>
        <begin position="46"/>
        <end position="63"/>
    </location>
</feature>
<accession>A0A645FFM6</accession>
<proteinExistence type="predicted"/>
<sequence length="151" mass="16498">MPAGLSPQSARSVRHHARCRRPEVGDRTRPDRRQPRRQSECAGSSRTRHGQVRKTVRQHRRQTVRSGSSQSRTGSARRGQSVERPGCGGDAGAAGGPIPLSENSRQRNPRLVRPGVLQLRDPLSGAGRCSGVDPGRRRQNAGQTARIHPAR</sequence>
<protein>
    <submittedName>
        <fullName evidence="2">Uncharacterized protein</fullName>
    </submittedName>
</protein>
<feature type="region of interest" description="Disordered" evidence="1">
    <location>
        <begin position="1"/>
        <end position="151"/>
    </location>
</feature>
<comment type="caution">
    <text evidence="2">The sequence shown here is derived from an EMBL/GenBank/DDBJ whole genome shotgun (WGS) entry which is preliminary data.</text>
</comment>
<organism evidence="2">
    <name type="scientific">bioreactor metagenome</name>
    <dbReference type="NCBI Taxonomy" id="1076179"/>
    <lineage>
        <taxon>unclassified sequences</taxon>
        <taxon>metagenomes</taxon>
        <taxon>ecological metagenomes</taxon>
    </lineage>
</organism>
<dbReference type="EMBL" id="VSSQ01058620">
    <property type="protein sequence ID" value="MPN12292.1"/>
    <property type="molecule type" value="Genomic_DNA"/>
</dbReference>
<name>A0A645FFM6_9ZZZZ</name>
<reference evidence="2" key="1">
    <citation type="submission" date="2019-08" db="EMBL/GenBank/DDBJ databases">
        <authorList>
            <person name="Kucharzyk K."/>
            <person name="Murdoch R.W."/>
            <person name="Higgins S."/>
            <person name="Loffler F."/>
        </authorList>
    </citation>
    <scope>NUCLEOTIDE SEQUENCE</scope>
</reference>
<evidence type="ECO:0000313" key="2">
    <source>
        <dbReference type="EMBL" id="MPN12292.1"/>
    </source>
</evidence>
<evidence type="ECO:0000256" key="1">
    <source>
        <dbReference type="SAM" id="MobiDB-lite"/>
    </source>
</evidence>
<gene>
    <name evidence="2" type="ORF">SDC9_159608</name>
</gene>
<feature type="compositionally biased region" description="Polar residues" evidence="1">
    <location>
        <begin position="64"/>
        <end position="74"/>
    </location>
</feature>
<feature type="compositionally biased region" description="Polar residues" evidence="1">
    <location>
        <begin position="1"/>
        <end position="11"/>
    </location>
</feature>
<feature type="compositionally biased region" description="Gly residues" evidence="1">
    <location>
        <begin position="86"/>
        <end position="95"/>
    </location>
</feature>
<feature type="compositionally biased region" description="Basic and acidic residues" evidence="1">
    <location>
        <begin position="20"/>
        <end position="39"/>
    </location>
</feature>